<dbReference type="HOGENOM" id="CLU_3237712_0_0_10"/>
<name>F0F5U7_9BACT</name>
<dbReference type="Proteomes" id="UP000005697">
    <property type="component" value="Unassembled WGS sequence"/>
</dbReference>
<accession>F0F5U7</accession>
<dbReference type="AlphaFoldDB" id="F0F5U7"/>
<evidence type="ECO:0000313" key="1">
    <source>
        <dbReference type="EMBL" id="EGC20484.1"/>
    </source>
</evidence>
<organism evidence="1 2">
    <name type="scientific">Prevotella multiformis DSM 16608</name>
    <dbReference type="NCBI Taxonomy" id="888743"/>
    <lineage>
        <taxon>Bacteria</taxon>
        <taxon>Pseudomonadati</taxon>
        <taxon>Bacteroidota</taxon>
        <taxon>Bacteroidia</taxon>
        <taxon>Bacteroidales</taxon>
        <taxon>Prevotellaceae</taxon>
        <taxon>Prevotella</taxon>
    </lineage>
</organism>
<sequence>MCTKWKERKKLPLFRVSCSVMGVVEQMGMKCRNFPLQNRNLPT</sequence>
<comment type="caution">
    <text evidence="1">The sequence shown here is derived from an EMBL/GenBank/DDBJ whole genome shotgun (WGS) entry which is preliminary data.</text>
</comment>
<protein>
    <submittedName>
        <fullName evidence="1">Uncharacterized protein</fullName>
    </submittedName>
</protein>
<reference evidence="1 2" key="1">
    <citation type="submission" date="2011-01" db="EMBL/GenBank/DDBJ databases">
        <authorList>
            <person name="Muzny D."/>
            <person name="Qin X."/>
            <person name="Deng J."/>
            <person name="Jiang H."/>
            <person name="Liu Y."/>
            <person name="Qu J."/>
            <person name="Song X.-Z."/>
            <person name="Zhang L."/>
            <person name="Thornton R."/>
            <person name="Coyle M."/>
            <person name="Francisco L."/>
            <person name="Jackson L."/>
            <person name="Javaid M."/>
            <person name="Korchina V."/>
            <person name="Kovar C."/>
            <person name="Mata R."/>
            <person name="Mathew T."/>
            <person name="Ngo R."/>
            <person name="Nguyen L."/>
            <person name="Nguyen N."/>
            <person name="Okwuonu G."/>
            <person name="Ongeri F."/>
            <person name="Pham C."/>
            <person name="Simmons D."/>
            <person name="Wilczek-Boney K."/>
            <person name="Hale W."/>
            <person name="Jakkamsetti A."/>
            <person name="Pham P."/>
            <person name="Ruth R."/>
            <person name="San Lucas F."/>
            <person name="Warren J."/>
            <person name="Zhang J."/>
            <person name="Zhao Z."/>
            <person name="Zhou C."/>
            <person name="Zhu D."/>
            <person name="Lee S."/>
            <person name="Bess C."/>
            <person name="Blankenburg K."/>
            <person name="Forbes L."/>
            <person name="Fu Q."/>
            <person name="Gubbala S."/>
            <person name="Hirani K."/>
            <person name="Jayaseelan J.C."/>
            <person name="Lara F."/>
            <person name="Munidasa M."/>
            <person name="Palculict T."/>
            <person name="Patil S."/>
            <person name="Pu L.-L."/>
            <person name="Saada N."/>
            <person name="Tang L."/>
            <person name="Weissenberger G."/>
            <person name="Zhu Y."/>
            <person name="Hemphill L."/>
            <person name="Shang Y."/>
            <person name="Youmans B."/>
            <person name="Ayvaz T."/>
            <person name="Ross M."/>
            <person name="Santibanez J."/>
            <person name="Aqrawi P."/>
            <person name="Gross S."/>
            <person name="Joshi V."/>
            <person name="Fowler G."/>
            <person name="Nazareth L."/>
            <person name="Reid J."/>
            <person name="Worley K."/>
            <person name="Petrosino J."/>
            <person name="Highlander S."/>
            <person name="Gibbs R."/>
        </authorList>
    </citation>
    <scope>NUCLEOTIDE SEQUENCE [LARGE SCALE GENOMIC DNA]</scope>
    <source>
        <strain evidence="1 2">DSM 16608</strain>
    </source>
</reference>
<evidence type="ECO:0000313" key="2">
    <source>
        <dbReference type="Proteomes" id="UP000005697"/>
    </source>
</evidence>
<gene>
    <name evidence="1" type="ORF">HMPREF9141_0963</name>
</gene>
<dbReference type="EMBL" id="AEWX01000014">
    <property type="protein sequence ID" value="EGC20484.1"/>
    <property type="molecule type" value="Genomic_DNA"/>
</dbReference>
<dbReference type="STRING" id="888743.HMPREF9141_0963"/>
<proteinExistence type="predicted"/>
<keyword evidence="2" id="KW-1185">Reference proteome</keyword>